<dbReference type="SUPFAM" id="SSF54637">
    <property type="entry name" value="Thioesterase/thiol ester dehydrase-isomerase"/>
    <property type="match status" value="2"/>
</dbReference>
<evidence type="ECO:0000256" key="2">
    <source>
        <dbReference type="ARBA" id="ARBA00011881"/>
    </source>
</evidence>
<dbReference type="CDD" id="cd03444">
    <property type="entry name" value="Thioesterase_II_repeat1"/>
    <property type="match status" value="1"/>
</dbReference>
<reference evidence="11" key="1">
    <citation type="journal article" date="2014" name="Int. J. Syst. Evol. Microbiol.">
        <title>Complete genome sequence of Corynebacterium casei LMG S-19264T (=DSM 44701T), isolated from a smear-ripened cheese.</title>
        <authorList>
            <consortium name="US DOE Joint Genome Institute (JGI-PGF)"/>
            <person name="Walter F."/>
            <person name="Albersmeier A."/>
            <person name="Kalinowski J."/>
            <person name="Ruckert C."/>
        </authorList>
    </citation>
    <scope>NUCLEOTIDE SEQUENCE</scope>
    <source>
        <strain evidence="11">CGMCC 1.15880</strain>
    </source>
</reference>
<dbReference type="Proteomes" id="UP000628017">
    <property type="component" value="Unassembled WGS sequence"/>
</dbReference>
<dbReference type="GO" id="GO:0006637">
    <property type="term" value="P:acyl-CoA metabolic process"/>
    <property type="evidence" value="ECO:0007669"/>
    <property type="project" value="InterPro"/>
</dbReference>
<dbReference type="InterPro" id="IPR003703">
    <property type="entry name" value="Acyl_CoA_thio"/>
</dbReference>
<dbReference type="InterPro" id="IPR049449">
    <property type="entry name" value="TesB_ACOT8-like_N"/>
</dbReference>
<dbReference type="EMBL" id="BMKA01000005">
    <property type="protein sequence ID" value="GGA27978.1"/>
    <property type="molecule type" value="Genomic_DNA"/>
</dbReference>
<dbReference type="InterPro" id="IPR042171">
    <property type="entry name" value="Acyl-CoA_hotdog"/>
</dbReference>
<dbReference type="AlphaFoldDB" id="A0A916R1X2"/>
<comment type="catalytic activity">
    <reaction evidence="6">
        <text>a fatty acyl-CoA + H2O = a fatty acid + CoA + H(+)</text>
        <dbReference type="Rhea" id="RHEA:16781"/>
        <dbReference type="ChEBI" id="CHEBI:15377"/>
        <dbReference type="ChEBI" id="CHEBI:15378"/>
        <dbReference type="ChEBI" id="CHEBI:28868"/>
        <dbReference type="ChEBI" id="CHEBI:57287"/>
        <dbReference type="ChEBI" id="CHEBI:77636"/>
        <dbReference type="EC" id="3.1.2.20"/>
    </reaction>
    <physiologicalReaction direction="left-to-right" evidence="6">
        <dbReference type="Rhea" id="RHEA:16782"/>
    </physiologicalReaction>
</comment>
<comment type="subunit">
    <text evidence="2">Homotetramer.</text>
</comment>
<dbReference type="PANTHER" id="PTHR11066">
    <property type="entry name" value="ACYL-COA THIOESTERASE"/>
    <property type="match status" value="1"/>
</dbReference>
<dbReference type="EC" id="3.1.2.20" evidence="5"/>
<evidence type="ECO:0000259" key="10">
    <source>
        <dbReference type="Pfam" id="PF13622"/>
    </source>
</evidence>
<dbReference type="Pfam" id="PF13622">
    <property type="entry name" value="4HBT_3"/>
    <property type="match status" value="1"/>
</dbReference>
<evidence type="ECO:0000313" key="11">
    <source>
        <dbReference type="EMBL" id="GGA27978.1"/>
    </source>
</evidence>
<evidence type="ECO:0000256" key="8">
    <source>
        <dbReference type="ARBA" id="ARBA00079653"/>
    </source>
</evidence>
<dbReference type="GO" id="GO:0009062">
    <property type="term" value="P:fatty acid catabolic process"/>
    <property type="evidence" value="ECO:0007669"/>
    <property type="project" value="TreeGrafter"/>
</dbReference>
<evidence type="ECO:0000256" key="7">
    <source>
        <dbReference type="ARBA" id="ARBA00071120"/>
    </source>
</evidence>
<gene>
    <name evidence="11" type="ORF">GCM10011498_31290</name>
</gene>
<organism evidence="11 12">
    <name type="scientific">Neptunicoccus cionae</name>
    <dbReference type="NCBI Taxonomy" id="2035344"/>
    <lineage>
        <taxon>Bacteria</taxon>
        <taxon>Pseudomonadati</taxon>
        <taxon>Pseudomonadota</taxon>
        <taxon>Alphaproteobacteria</taxon>
        <taxon>Rhodobacterales</taxon>
        <taxon>Paracoccaceae</taxon>
        <taxon>Neptunicoccus</taxon>
    </lineage>
</organism>
<comment type="caution">
    <text evidence="11">The sequence shown here is derived from an EMBL/GenBank/DDBJ whole genome shotgun (WGS) entry which is preliminary data.</text>
</comment>
<comment type="similarity">
    <text evidence="1">Belongs to the C/M/P thioester hydrolase family.</text>
</comment>
<dbReference type="Gene3D" id="2.40.160.210">
    <property type="entry name" value="Acyl-CoA thioesterase, double hotdog domain"/>
    <property type="match status" value="1"/>
</dbReference>
<evidence type="ECO:0000256" key="6">
    <source>
        <dbReference type="ARBA" id="ARBA00050943"/>
    </source>
</evidence>
<evidence type="ECO:0000256" key="5">
    <source>
        <dbReference type="ARBA" id="ARBA00038894"/>
    </source>
</evidence>
<reference evidence="11" key="2">
    <citation type="submission" date="2020-09" db="EMBL/GenBank/DDBJ databases">
        <authorList>
            <person name="Sun Q."/>
            <person name="Zhou Y."/>
        </authorList>
    </citation>
    <scope>NUCLEOTIDE SEQUENCE</scope>
    <source>
        <strain evidence="11">CGMCC 1.15880</strain>
    </source>
</reference>
<evidence type="ECO:0000256" key="4">
    <source>
        <dbReference type="ARBA" id="ARBA00023098"/>
    </source>
</evidence>
<dbReference type="FunFam" id="2.40.160.210:FF:000001">
    <property type="entry name" value="Acyl-CoA thioesterase II"/>
    <property type="match status" value="1"/>
</dbReference>
<feature type="domain" description="Acyl-CoA thioesterase-like N-terminal HotDog" evidence="10">
    <location>
        <begin position="34"/>
        <end position="109"/>
    </location>
</feature>
<evidence type="ECO:0000259" key="9">
    <source>
        <dbReference type="Pfam" id="PF02551"/>
    </source>
</evidence>
<dbReference type="InterPro" id="IPR029069">
    <property type="entry name" value="HotDog_dom_sf"/>
</dbReference>
<feature type="domain" description="Acyl-CoA thioesterase 2 C-terminal" evidence="9">
    <location>
        <begin position="151"/>
        <end position="281"/>
    </location>
</feature>
<dbReference type="CDD" id="cd03445">
    <property type="entry name" value="Thioesterase_II_repeat2"/>
    <property type="match status" value="1"/>
</dbReference>
<evidence type="ECO:0000256" key="1">
    <source>
        <dbReference type="ARBA" id="ARBA00006538"/>
    </source>
</evidence>
<dbReference type="PANTHER" id="PTHR11066:SF34">
    <property type="entry name" value="ACYL-COENZYME A THIOESTERASE 8"/>
    <property type="match status" value="1"/>
</dbReference>
<evidence type="ECO:0000313" key="12">
    <source>
        <dbReference type="Proteomes" id="UP000628017"/>
    </source>
</evidence>
<protein>
    <recommendedName>
        <fullName evidence="7">Acyl-CoA thioesterase 2</fullName>
        <ecNumber evidence="5">3.1.2.20</ecNumber>
    </recommendedName>
    <alternativeName>
        <fullName evidence="8">Thioesterase II</fullName>
    </alternativeName>
</protein>
<accession>A0A916R1X2</accession>
<name>A0A916R1X2_9RHOB</name>
<dbReference type="Pfam" id="PF02551">
    <property type="entry name" value="Acyl_CoA_thio"/>
    <property type="match status" value="1"/>
</dbReference>
<keyword evidence="4" id="KW-0443">Lipid metabolism</keyword>
<dbReference type="GO" id="GO:0047617">
    <property type="term" value="F:fatty acyl-CoA hydrolase activity"/>
    <property type="evidence" value="ECO:0007669"/>
    <property type="project" value="UniProtKB-EC"/>
</dbReference>
<dbReference type="InterPro" id="IPR025652">
    <property type="entry name" value="TesB_C"/>
</dbReference>
<proteinExistence type="inferred from homology"/>
<keyword evidence="3" id="KW-0378">Hydrolase</keyword>
<dbReference type="RefSeq" id="WP_188677482.1">
    <property type="nucleotide sequence ID" value="NZ_BMKA01000005.1"/>
</dbReference>
<keyword evidence="12" id="KW-1185">Reference proteome</keyword>
<evidence type="ECO:0000256" key="3">
    <source>
        <dbReference type="ARBA" id="ARBA00022801"/>
    </source>
</evidence>
<sequence length="290" mass="32845">MTDIVAELLNLLEIEQLEVDLFRGIGSGGETTMRIFGGQVIAQALAAAYKTVDGRLCHSLHAYFIRPGDPSIPVIYSVDRARDGGSFTTRRVIAIQHGKQILNMSASFHVEEEGLHHQHEMPAVPEPDTLESRANWRENNKDKLPEKFRKEFLRARPIEIREVAPQDWFNPKVVDDKNHLWFRMPGARDANPQMQHCLMAYASDMNLLGSSLRPHGQTWFTGQLMTASLDHAMWFHTPVNFADWHLYTMDSPFTGGGRGFNRGTIFTHDGKLVASVAQEGLMRQVKKKPE</sequence>